<dbReference type="AlphaFoldDB" id="A0A917XRJ7"/>
<comment type="caution">
    <text evidence="1">The sequence shown here is derived from an EMBL/GenBank/DDBJ whole genome shotgun (WGS) entry which is preliminary data.</text>
</comment>
<sequence length="199" mass="20286">MSAGTTIDATKVTQAVDVVQTGRRIEDVLDRLAATGDPAAHAAAEELVQALMDFYGAGLARMLQLLSAPENRGAAPVTALLGDELVAGLLVLHDLHPEDRTTRIARALDSVGEHDLEVLDFDESTGTLRLRAAAAAGCGCAGGGTTAQQAAEDALACFAPEVTVVEVQSAGTSREPALLQIGVGPGTRAGARPAPAKTP</sequence>
<protein>
    <submittedName>
        <fullName evidence="1">Thioredoxin</fullName>
    </submittedName>
</protein>
<keyword evidence="2" id="KW-1185">Reference proteome</keyword>
<gene>
    <name evidence="1" type="ORF">GCM10011579_005700</name>
</gene>
<evidence type="ECO:0000313" key="1">
    <source>
        <dbReference type="EMBL" id="GGN50711.1"/>
    </source>
</evidence>
<name>A0A917XRJ7_9ACTN</name>
<reference evidence="1 2" key="1">
    <citation type="journal article" date="2014" name="Int. J. Syst. Evol. Microbiol.">
        <title>Complete genome sequence of Corynebacterium casei LMG S-19264T (=DSM 44701T), isolated from a smear-ripened cheese.</title>
        <authorList>
            <consortium name="US DOE Joint Genome Institute (JGI-PGF)"/>
            <person name="Walter F."/>
            <person name="Albersmeier A."/>
            <person name="Kalinowski J."/>
            <person name="Ruckert C."/>
        </authorList>
    </citation>
    <scope>NUCLEOTIDE SEQUENCE [LARGE SCALE GENOMIC DNA]</scope>
    <source>
        <strain evidence="1 2">CGMCC 4.7111</strain>
    </source>
</reference>
<organism evidence="1 2">
    <name type="scientific">Streptomyces albiflavescens</name>
    <dbReference type="NCBI Taxonomy" id="1623582"/>
    <lineage>
        <taxon>Bacteria</taxon>
        <taxon>Bacillati</taxon>
        <taxon>Actinomycetota</taxon>
        <taxon>Actinomycetes</taxon>
        <taxon>Kitasatosporales</taxon>
        <taxon>Streptomycetaceae</taxon>
        <taxon>Streptomyces</taxon>
    </lineage>
</organism>
<accession>A0A917XRJ7</accession>
<proteinExistence type="predicted"/>
<evidence type="ECO:0000313" key="2">
    <source>
        <dbReference type="Proteomes" id="UP000600365"/>
    </source>
</evidence>
<dbReference type="Proteomes" id="UP000600365">
    <property type="component" value="Unassembled WGS sequence"/>
</dbReference>
<dbReference type="RefSeq" id="WP_189184187.1">
    <property type="nucleotide sequence ID" value="NZ_BMMM01000001.1"/>
</dbReference>
<dbReference type="EMBL" id="BMMM01000001">
    <property type="protein sequence ID" value="GGN50711.1"/>
    <property type="molecule type" value="Genomic_DNA"/>
</dbReference>